<comment type="caution">
    <text evidence="2">The sequence shown here is derived from an EMBL/GenBank/DDBJ whole genome shotgun (WGS) entry which is preliminary data.</text>
</comment>
<reference evidence="2 3" key="1">
    <citation type="journal article" date="2024" name="Ann. Entomol. Soc. Am.">
        <title>Genomic analyses of the southern and eastern yellowjacket wasps (Hymenoptera: Vespidae) reveal evolutionary signatures of social life.</title>
        <authorList>
            <person name="Catto M.A."/>
            <person name="Caine P.B."/>
            <person name="Orr S.E."/>
            <person name="Hunt B.G."/>
            <person name="Goodisman M.A.D."/>
        </authorList>
    </citation>
    <scope>NUCLEOTIDE SEQUENCE [LARGE SCALE GENOMIC DNA]</scope>
    <source>
        <strain evidence="2">232</strain>
        <tissue evidence="2">Head and thorax</tissue>
    </source>
</reference>
<proteinExistence type="predicted"/>
<dbReference type="Proteomes" id="UP001607303">
    <property type="component" value="Unassembled WGS sequence"/>
</dbReference>
<accession>A0ABD2CFD8</accession>
<keyword evidence="3" id="KW-1185">Reference proteome</keyword>
<dbReference type="AlphaFoldDB" id="A0ABD2CFD8"/>
<dbReference type="InterPro" id="IPR014767">
    <property type="entry name" value="DAD_dom"/>
</dbReference>
<organism evidence="2 3">
    <name type="scientific">Vespula maculifrons</name>
    <name type="common">Eastern yellow jacket</name>
    <name type="synonym">Wasp</name>
    <dbReference type="NCBI Taxonomy" id="7453"/>
    <lineage>
        <taxon>Eukaryota</taxon>
        <taxon>Metazoa</taxon>
        <taxon>Ecdysozoa</taxon>
        <taxon>Arthropoda</taxon>
        <taxon>Hexapoda</taxon>
        <taxon>Insecta</taxon>
        <taxon>Pterygota</taxon>
        <taxon>Neoptera</taxon>
        <taxon>Endopterygota</taxon>
        <taxon>Hymenoptera</taxon>
        <taxon>Apocrita</taxon>
        <taxon>Aculeata</taxon>
        <taxon>Vespoidea</taxon>
        <taxon>Vespidae</taxon>
        <taxon>Vespinae</taxon>
        <taxon>Vespula</taxon>
    </lineage>
</organism>
<dbReference type="PROSITE" id="PS51231">
    <property type="entry name" value="DAD"/>
    <property type="match status" value="1"/>
</dbReference>
<evidence type="ECO:0000259" key="1">
    <source>
        <dbReference type="PROSITE" id="PS51231"/>
    </source>
</evidence>
<protein>
    <submittedName>
        <fullName evidence="2">Formin-like protein</fullName>
    </submittedName>
</protein>
<evidence type="ECO:0000313" key="2">
    <source>
        <dbReference type="EMBL" id="KAL2743786.1"/>
    </source>
</evidence>
<evidence type="ECO:0000313" key="3">
    <source>
        <dbReference type="Proteomes" id="UP001607303"/>
    </source>
</evidence>
<sequence length="135" mass="16215">MFTMHTRKHFNLLIKRYSEYEILKCSYENHRNFNIIIITHGLPKCHPSYMPASHNYKHIFILILNDAVINELKNKTRLVQEKKLLQQDEVYNGALEDILLGLRSEPYRRADAVRRSQRRRIDNHRLSRTAEELEL</sequence>
<gene>
    <name evidence="2" type="ORF">V1477_008044</name>
</gene>
<feature type="domain" description="DAD" evidence="1">
    <location>
        <begin position="88"/>
        <end position="121"/>
    </location>
</feature>
<name>A0ABD2CFD8_VESMC</name>
<dbReference type="EMBL" id="JAYRBN010000054">
    <property type="protein sequence ID" value="KAL2743786.1"/>
    <property type="molecule type" value="Genomic_DNA"/>
</dbReference>